<proteinExistence type="predicted"/>
<comment type="caution">
    <text evidence="2">The sequence shown here is derived from an EMBL/GenBank/DDBJ whole genome shotgun (WGS) entry which is preliminary data.</text>
</comment>
<evidence type="ECO:0000259" key="1">
    <source>
        <dbReference type="Pfam" id="PF00535"/>
    </source>
</evidence>
<dbReference type="GO" id="GO:0016740">
    <property type="term" value="F:transferase activity"/>
    <property type="evidence" value="ECO:0007669"/>
    <property type="project" value="UniProtKB-KW"/>
</dbReference>
<dbReference type="EMBL" id="MBTA01000013">
    <property type="protein sequence ID" value="RKD16648.1"/>
    <property type="molecule type" value="Genomic_DNA"/>
</dbReference>
<dbReference type="InterPro" id="IPR050834">
    <property type="entry name" value="Glycosyltransf_2"/>
</dbReference>
<dbReference type="InterPro" id="IPR001173">
    <property type="entry name" value="Glyco_trans_2-like"/>
</dbReference>
<dbReference type="SUPFAM" id="SSF53448">
    <property type="entry name" value="Nucleotide-diphospho-sugar transferases"/>
    <property type="match status" value="1"/>
</dbReference>
<accession>A0A419S6D7</accession>
<keyword evidence="2" id="KW-0808">Transferase</keyword>
<evidence type="ECO:0000313" key="2">
    <source>
        <dbReference type="EMBL" id="RKD16648.1"/>
    </source>
</evidence>
<dbReference type="Proteomes" id="UP000283433">
    <property type="component" value="Unassembled WGS sequence"/>
</dbReference>
<feature type="domain" description="Glycosyltransferase 2-like" evidence="1">
    <location>
        <begin position="4"/>
        <end position="133"/>
    </location>
</feature>
<gene>
    <name evidence="2" type="ORF">BCY91_17110</name>
</gene>
<dbReference type="RefSeq" id="WP_120181527.1">
    <property type="nucleotide sequence ID" value="NZ_MBTA01000013.1"/>
</dbReference>
<dbReference type="Gene3D" id="3.90.550.10">
    <property type="entry name" value="Spore Coat Polysaccharide Biosynthesis Protein SpsA, Chain A"/>
    <property type="match status" value="1"/>
</dbReference>
<organism evidence="2 3">
    <name type="scientific">Pelobium manganitolerans</name>
    <dbReference type="NCBI Taxonomy" id="1842495"/>
    <lineage>
        <taxon>Bacteria</taxon>
        <taxon>Pseudomonadati</taxon>
        <taxon>Bacteroidota</taxon>
        <taxon>Sphingobacteriia</taxon>
        <taxon>Sphingobacteriales</taxon>
        <taxon>Sphingobacteriaceae</taxon>
        <taxon>Pelobium</taxon>
    </lineage>
</organism>
<dbReference type="PANTHER" id="PTHR43685">
    <property type="entry name" value="GLYCOSYLTRANSFERASE"/>
    <property type="match status" value="1"/>
</dbReference>
<name>A0A419S6D7_9SPHI</name>
<dbReference type="AlphaFoldDB" id="A0A419S6D7"/>
<protein>
    <submittedName>
        <fullName evidence="2">Glycosyl transferase</fullName>
    </submittedName>
</protein>
<reference evidence="2 3" key="1">
    <citation type="submission" date="2016-07" db="EMBL/GenBank/DDBJ databases">
        <title>Genome of Pelobium manganitolerans.</title>
        <authorList>
            <person name="Wu S."/>
            <person name="Wang G."/>
        </authorList>
    </citation>
    <scope>NUCLEOTIDE SEQUENCE [LARGE SCALE GENOMIC DNA]</scope>
    <source>
        <strain evidence="2 3">YS-25</strain>
    </source>
</reference>
<dbReference type="CDD" id="cd06433">
    <property type="entry name" value="GT_2_WfgS_like"/>
    <property type="match status" value="1"/>
</dbReference>
<dbReference type="Pfam" id="PF00535">
    <property type="entry name" value="Glycos_transf_2"/>
    <property type="match status" value="1"/>
</dbReference>
<sequence length="252" mass="28692">MRISVITATYNSQAFLKTALDSFIAQSYINKELVIVDGKSTDDTLEILASKHQHINTIVSEPDKGIYDALNKGIQLATGDVIGILHSDDFFADENVLAGVKQKFDEDAKLDAVYGDLQYINRENPDKIIRNWISGEYNINNFKRGWMPPHPALFIKKRCFKKFGLYDLGYKSAADYDLILRFLFKHQIEAAYLPKVLTKMRVGGLSNRSFKNRLNANREDRMALEKNGVPNPLLVSVLKPLSKIGQFWNKNF</sequence>
<dbReference type="OrthoDB" id="9788101at2"/>
<dbReference type="InterPro" id="IPR029044">
    <property type="entry name" value="Nucleotide-diphossugar_trans"/>
</dbReference>
<dbReference type="PANTHER" id="PTHR43685:SF2">
    <property type="entry name" value="GLYCOSYLTRANSFERASE 2-LIKE DOMAIN-CONTAINING PROTEIN"/>
    <property type="match status" value="1"/>
</dbReference>
<keyword evidence="3" id="KW-1185">Reference proteome</keyword>
<evidence type="ECO:0000313" key="3">
    <source>
        <dbReference type="Proteomes" id="UP000283433"/>
    </source>
</evidence>